<dbReference type="Proteomes" id="UP001566132">
    <property type="component" value="Unassembled WGS sequence"/>
</dbReference>
<keyword evidence="2" id="KW-1185">Reference proteome</keyword>
<dbReference type="AlphaFoldDB" id="A0ABD1E3H1"/>
<name>A0ABD1E3H1_HYPHA</name>
<protein>
    <recommendedName>
        <fullName evidence="3">Transposase Helix-turn-helix domain-containing protein</fullName>
    </recommendedName>
</protein>
<reference evidence="1 2" key="1">
    <citation type="submission" date="2024-05" db="EMBL/GenBank/DDBJ databases">
        <title>Genetic variation in Jamaican populations of the coffee berry borer (Hypothenemus hampei).</title>
        <authorList>
            <person name="Errbii M."/>
            <person name="Myrie A."/>
        </authorList>
    </citation>
    <scope>NUCLEOTIDE SEQUENCE [LARGE SCALE GENOMIC DNA]</scope>
    <source>
        <strain evidence="1">JA-Hopewell-2020-01-JO</strain>
        <tissue evidence="1">Whole body</tissue>
    </source>
</reference>
<comment type="caution">
    <text evidence="1">The sequence shown here is derived from an EMBL/GenBank/DDBJ whole genome shotgun (WGS) entry which is preliminary data.</text>
</comment>
<accession>A0ABD1E3H1</accession>
<sequence length="136" mass="15728">MDLDETSDSSDAELDLYIFGDAANRNRNYLDVIVPLYSENEFFKHFRMSRPIVEQISNKYLASEYYKDHSGQFGKISGYNQVLIFLWYIGHQTASFADVTDRFDITKSSLGRIIQRVGFFLSSLSSQIISWPNDET</sequence>
<evidence type="ECO:0008006" key="3">
    <source>
        <dbReference type="Google" id="ProtNLM"/>
    </source>
</evidence>
<evidence type="ECO:0000313" key="2">
    <source>
        <dbReference type="Proteomes" id="UP001566132"/>
    </source>
</evidence>
<dbReference type="EMBL" id="JBDJPC010000012">
    <property type="protein sequence ID" value="KAL1489228.1"/>
    <property type="molecule type" value="Genomic_DNA"/>
</dbReference>
<gene>
    <name evidence="1" type="ORF">ABEB36_014161</name>
</gene>
<organism evidence="1 2">
    <name type="scientific">Hypothenemus hampei</name>
    <name type="common">Coffee berry borer</name>
    <dbReference type="NCBI Taxonomy" id="57062"/>
    <lineage>
        <taxon>Eukaryota</taxon>
        <taxon>Metazoa</taxon>
        <taxon>Ecdysozoa</taxon>
        <taxon>Arthropoda</taxon>
        <taxon>Hexapoda</taxon>
        <taxon>Insecta</taxon>
        <taxon>Pterygota</taxon>
        <taxon>Neoptera</taxon>
        <taxon>Endopterygota</taxon>
        <taxon>Coleoptera</taxon>
        <taxon>Polyphaga</taxon>
        <taxon>Cucujiformia</taxon>
        <taxon>Curculionidae</taxon>
        <taxon>Scolytinae</taxon>
        <taxon>Hypothenemus</taxon>
    </lineage>
</organism>
<evidence type="ECO:0000313" key="1">
    <source>
        <dbReference type="EMBL" id="KAL1489228.1"/>
    </source>
</evidence>
<proteinExistence type="predicted"/>